<organism evidence="1 2">
    <name type="scientific">Paenibacillus apis</name>
    <dbReference type="NCBI Taxonomy" id="1792174"/>
    <lineage>
        <taxon>Bacteria</taxon>
        <taxon>Bacillati</taxon>
        <taxon>Bacillota</taxon>
        <taxon>Bacilli</taxon>
        <taxon>Bacillales</taxon>
        <taxon>Paenibacillaceae</taxon>
        <taxon>Paenibacillus</taxon>
    </lineage>
</organism>
<sequence>MSLELKGHSANEIIQEEMEIRRMNAEARLINARIRAELFKGKKQMDSGKSASPSCGNDYILQKYRKIKQLENYVKEEKHRLLELMENPEGVFNLHLEDEQSLDIGEKYLKKYYFSLFRENVLKMGLLPEPKWSDEFNVLLWWNKLLPMLDKETVKELYMFFQVDENDREVEQVMRKMIVEQYRRLGLK</sequence>
<proteinExistence type="predicted"/>
<dbReference type="AlphaFoldDB" id="A0A919Y1A0"/>
<comment type="caution">
    <text evidence="1">The sequence shown here is derived from an EMBL/GenBank/DDBJ whole genome shotgun (WGS) entry which is preliminary data.</text>
</comment>
<dbReference type="Proteomes" id="UP000678895">
    <property type="component" value="Unassembled WGS sequence"/>
</dbReference>
<name>A0A919Y1A0_9BACL</name>
<evidence type="ECO:0000313" key="1">
    <source>
        <dbReference type="EMBL" id="GIO42271.1"/>
    </source>
</evidence>
<protein>
    <submittedName>
        <fullName evidence="1">Uncharacterized protein</fullName>
    </submittedName>
</protein>
<dbReference type="EMBL" id="BORS01000006">
    <property type="protein sequence ID" value="GIO42271.1"/>
    <property type="molecule type" value="Genomic_DNA"/>
</dbReference>
<evidence type="ECO:0000313" key="2">
    <source>
        <dbReference type="Proteomes" id="UP000678895"/>
    </source>
</evidence>
<keyword evidence="2" id="KW-1185">Reference proteome</keyword>
<accession>A0A919Y1A0</accession>
<gene>
    <name evidence="1" type="ORF">J41TS4_20290</name>
</gene>
<reference evidence="1" key="1">
    <citation type="submission" date="2021-03" db="EMBL/GenBank/DDBJ databases">
        <title>Antimicrobial resistance genes in bacteria isolated from Japanese honey, and their potential for conferring macrolide and lincosamide resistance in the American foulbrood pathogen Paenibacillus larvae.</title>
        <authorList>
            <person name="Okamoto M."/>
            <person name="Kumagai M."/>
            <person name="Kanamori H."/>
            <person name="Takamatsu D."/>
        </authorList>
    </citation>
    <scope>NUCLEOTIDE SEQUENCE</scope>
    <source>
        <strain evidence="1">J41TS4</strain>
    </source>
</reference>